<proteinExistence type="predicted"/>
<evidence type="ECO:0000313" key="2">
    <source>
        <dbReference type="Proteomes" id="UP001469553"/>
    </source>
</evidence>
<reference evidence="1 2" key="1">
    <citation type="submission" date="2021-06" db="EMBL/GenBank/DDBJ databases">
        <authorList>
            <person name="Palmer J.M."/>
        </authorList>
    </citation>
    <scope>NUCLEOTIDE SEQUENCE [LARGE SCALE GENOMIC DNA]</scope>
    <source>
        <strain evidence="1 2">AS_MEX2019</strain>
        <tissue evidence="1">Muscle</tissue>
    </source>
</reference>
<accession>A0ABV0ZZP7</accession>
<name>A0ABV0ZZP7_9TELE</name>
<dbReference type="EMBL" id="JAHRIP010077231">
    <property type="protein sequence ID" value="MEQ2311635.1"/>
    <property type="molecule type" value="Genomic_DNA"/>
</dbReference>
<sequence>MLSYFKHSGVEGELLLSEIQEFSVLFVETSEPNIYLNKLFYFLSPIFFIVQFWNKPSDESSSDVCCSSSCWSAEIQTRLTRSRIQELADRVEARAGQQVRPLVVVAPDDPWQRREEGAWDWYDDVT</sequence>
<organism evidence="1 2">
    <name type="scientific">Ameca splendens</name>
    <dbReference type="NCBI Taxonomy" id="208324"/>
    <lineage>
        <taxon>Eukaryota</taxon>
        <taxon>Metazoa</taxon>
        <taxon>Chordata</taxon>
        <taxon>Craniata</taxon>
        <taxon>Vertebrata</taxon>
        <taxon>Euteleostomi</taxon>
        <taxon>Actinopterygii</taxon>
        <taxon>Neopterygii</taxon>
        <taxon>Teleostei</taxon>
        <taxon>Neoteleostei</taxon>
        <taxon>Acanthomorphata</taxon>
        <taxon>Ovalentaria</taxon>
        <taxon>Atherinomorphae</taxon>
        <taxon>Cyprinodontiformes</taxon>
        <taxon>Goodeidae</taxon>
        <taxon>Ameca</taxon>
    </lineage>
</organism>
<gene>
    <name evidence="1" type="ORF">AMECASPLE_022394</name>
</gene>
<evidence type="ECO:0000313" key="1">
    <source>
        <dbReference type="EMBL" id="MEQ2311635.1"/>
    </source>
</evidence>
<keyword evidence="2" id="KW-1185">Reference proteome</keyword>
<protein>
    <submittedName>
        <fullName evidence="1">Uncharacterized protein</fullName>
    </submittedName>
</protein>
<dbReference type="Proteomes" id="UP001469553">
    <property type="component" value="Unassembled WGS sequence"/>
</dbReference>
<comment type="caution">
    <text evidence="1">The sequence shown here is derived from an EMBL/GenBank/DDBJ whole genome shotgun (WGS) entry which is preliminary data.</text>
</comment>